<dbReference type="eggNOG" id="ENOG502ZYZ5">
    <property type="taxonomic scope" value="Bacteria"/>
</dbReference>
<feature type="compositionally biased region" description="Basic residues" evidence="1">
    <location>
        <begin position="102"/>
        <end position="111"/>
    </location>
</feature>
<dbReference type="AlphaFoldDB" id="Q218T1"/>
<name>Q218T1_RHOPB</name>
<feature type="signal peptide" evidence="2">
    <location>
        <begin position="1"/>
        <end position="40"/>
    </location>
</feature>
<dbReference type="HOGENOM" id="CLU_2156395_0_0_5"/>
<organism evidence="3">
    <name type="scientific">Rhodopseudomonas palustris (strain BisB18)</name>
    <dbReference type="NCBI Taxonomy" id="316056"/>
    <lineage>
        <taxon>Bacteria</taxon>
        <taxon>Pseudomonadati</taxon>
        <taxon>Pseudomonadota</taxon>
        <taxon>Alphaproteobacteria</taxon>
        <taxon>Hyphomicrobiales</taxon>
        <taxon>Nitrobacteraceae</taxon>
        <taxon>Rhodopseudomonas</taxon>
    </lineage>
</organism>
<dbReference type="KEGG" id="rpc:RPC_1543"/>
<feature type="chain" id="PRO_5004200166" evidence="2">
    <location>
        <begin position="41"/>
        <end position="111"/>
    </location>
</feature>
<keyword evidence="2" id="KW-0732">Signal</keyword>
<accession>Q218T1</accession>
<protein>
    <submittedName>
        <fullName evidence="3">Uncharacterized protein</fullName>
    </submittedName>
</protein>
<proteinExistence type="predicted"/>
<reference evidence="3" key="1">
    <citation type="submission" date="2006-03" db="EMBL/GenBank/DDBJ databases">
        <title>Complete sequence of Rhodopseudomonas palustris BisB18.</title>
        <authorList>
            <consortium name="US DOE Joint Genome Institute"/>
            <person name="Copeland A."/>
            <person name="Lucas S."/>
            <person name="Lapidus A."/>
            <person name="Barry K."/>
            <person name="Detter J.C."/>
            <person name="Glavina del Rio T."/>
            <person name="Hammon N."/>
            <person name="Israni S."/>
            <person name="Dalin E."/>
            <person name="Tice H."/>
            <person name="Pitluck S."/>
            <person name="Chain P."/>
            <person name="Malfatti S."/>
            <person name="Shin M."/>
            <person name="Vergez L."/>
            <person name="Schmutz J."/>
            <person name="Larimer F."/>
            <person name="Land M."/>
            <person name="Hauser L."/>
            <person name="Pelletier D.A."/>
            <person name="Kyrpides N."/>
            <person name="Anderson I."/>
            <person name="Oda Y."/>
            <person name="Harwood C.S."/>
            <person name="Richardson P."/>
        </authorList>
    </citation>
    <scope>NUCLEOTIDE SEQUENCE [LARGE SCALE GENOMIC DNA]</scope>
    <source>
        <strain evidence="3">BisB18</strain>
    </source>
</reference>
<evidence type="ECO:0000313" key="3">
    <source>
        <dbReference type="EMBL" id="ABD87105.1"/>
    </source>
</evidence>
<evidence type="ECO:0000256" key="1">
    <source>
        <dbReference type="SAM" id="MobiDB-lite"/>
    </source>
</evidence>
<evidence type="ECO:0000256" key="2">
    <source>
        <dbReference type="SAM" id="SignalP"/>
    </source>
</evidence>
<gene>
    <name evidence="3" type="ordered locus">RPC_1543</name>
</gene>
<dbReference type="EMBL" id="CP000301">
    <property type="protein sequence ID" value="ABD87105.1"/>
    <property type="molecule type" value="Genomic_DNA"/>
</dbReference>
<sequence length="111" mass="12246">MRDRKVGRPRGWRARVDSIMGAPAWRAAAMLLLLAGTAEAQTPNVNLIPELKSKTPEEIEQDRITEKAYKDSLRKIPDVKASSDPWGDVRSADTPRTAPAKSKSRPSHSAN</sequence>
<feature type="region of interest" description="Disordered" evidence="1">
    <location>
        <begin position="73"/>
        <end position="111"/>
    </location>
</feature>